<evidence type="ECO:0000313" key="2">
    <source>
        <dbReference type="Proteomes" id="UP000610303"/>
    </source>
</evidence>
<evidence type="ECO:0008006" key="3">
    <source>
        <dbReference type="Google" id="ProtNLM"/>
    </source>
</evidence>
<comment type="caution">
    <text evidence="1">The sequence shown here is derived from an EMBL/GenBank/DDBJ whole genome shotgun (WGS) entry which is preliminary data.</text>
</comment>
<accession>A0A918CMN1</accession>
<dbReference type="EMBL" id="BMRJ01000003">
    <property type="protein sequence ID" value="GGR32271.1"/>
    <property type="molecule type" value="Genomic_DNA"/>
</dbReference>
<reference evidence="1" key="2">
    <citation type="submission" date="2020-09" db="EMBL/GenBank/DDBJ databases">
        <authorList>
            <person name="Sun Q."/>
            <person name="Ohkuma M."/>
        </authorList>
    </citation>
    <scope>NUCLEOTIDE SEQUENCE</scope>
    <source>
        <strain evidence="1">JCM 3346</strain>
    </source>
</reference>
<dbReference type="AlphaFoldDB" id="A0A918CMN1"/>
<protein>
    <recommendedName>
        <fullName evidence="3">DNA-binding protein</fullName>
    </recommendedName>
</protein>
<dbReference type="Proteomes" id="UP000610303">
    <property type="component" value="Unassembled WGS sequence"/>
</dbReference>
<organism evidence="1 2">
    <name type="scientific">Agromyces mediolanus</name>
    <name type="common">Corynebacterium mediolanum</name>
    <dbReference type="NCBI Taxonomy" id="41986"/>
    <lineage>
        <taxon>Bacteria</taxon>
        <taxon>Bacillati</taxon>
        <taxon>Actinomycetota</taxon>
        <taxon>Actinomycetes</taxon>
        <taxon>Micrococcales</taxon>
        <taxon>Microbacteriaceae</taxon>
        <taxon>Agromyces</taxon>
    </lineage>
</organism>
<proteinExistence type="predicted"/>
<gene>
    <name evidence="1" type="ORF">GCM10010196_27810</name>
</gene>
<evidence type="ECO:0000313" key="1">
    <source>
        <dbReference type="EMBL" id="GGR32271.1"/>
    </source>
</evidence>
<sequence length="207" mass="22180">MIVVTADQVASRTRPDLTAGERDRLQTAYGERLLLPVARNAGDELQLLSDDPGVIVDIVLELVRSGDWSVGVGVGEVREPLPDDIREASGAAFFAARDAVERAKKSSPRFAIGAASTDAAHVEALFRLALVLRDRRSPEGWEVYDRLRAGARQTDIADELGVSAPAISARMKSANIRTELDALPALARLLELLDAASGSDAPMEGRP</sequence>
<keyword evidence="2" id="KW-1185">Reference proteome</keyword>
<reference evidence="1" key="1">
    <citation type="journal article" date="2014" name="Int. J. Syst. Evol. Microbiol.">
        <title>Complete genome sequence of Corynebacterium casei LMG S-19264T (=DSM 44701T), isolated from a smear-ripened cheese.</title>
        <authorList>
            <consortium name="US DOE Joint Genome Institute (JGI-PGF)"/>
            <person name="Walter F."/>
            <person name="Albersmeier A."/>
            <person name="Kalinowski J."/>
            <person name="Ruckert C."/>
        </authorList>
    </citation>
    <scope>NUCLEOTIDE SEQUENCE</scope>
    <source>
        <strain evidence="1">JCM 3346</strain>
    </source>
</reference>
<name>A0A918CMN1_AGRME</name>